<organism evidence="1 2">
    <name type="scientific">Brucella intermedia</name>
    <dbReference type="NCBI Taxonomy" id="94625"/>
    <lineage>
        <taxon>Bacteria</taxon>
        <taxon>Pseudomonadati</taxon>
        <taxon>Pseudomonadota</taxon>
        <taxon>Alphaproteobacteria</taxon>
        <taxon>Hyphomicrobiales</taxon>
        <taxon>Brucellaceae</taxon>
        <taxon>Brucella/Ochrobactrum group</taxon>
        <taxon>Brucella</taxon>
    </lineage>
</organism>
<dbReference type="AlphaFoldDB" id="A0A7V6PFA3"/>
<dbReference type="Pfam" id="PF02924">
    <property type="entry name" value="HDPD"/>
    <property type="match status" value="1"/>
</dbReference>
<name>A0A7V6PFA3_9HYPH</name>
<accession>A0A7V6PFA3</accession>
<dbReference type="EMBL" id="DUMN01000577">
    <property type="protein sequence ID" value="HHV69918.1"/>
    <property type="molecule type" value="Genomic_DNA"/>
</dbReference>
<reference evidence="1 2" key="1">
    <citation type="journal article" date="2020" name="Biotechnol. Biofuels">
        <title>New insights from the biogas microbiome by comprehensive genome-resolved metagenomics of nearly 1600 species originating from multiple anaerobic digesters.</title>
        <authorList>
            <person name="Campanaro S."/>
            <person name="Treu L."/>
            <person name="Rodriguez-R L.M."/>
            <person name="Kovalovszki A."/>
            <person name="Ziels R.M."/>
            <person name="Maus I."/>
            <person name="Zhu X."/>
            <person name="Kougias P.G."/>
            <person name="Basile A."/>
            <person name="Luo G."/>
            <person name="Schluter A."/>
            <person name="Konstantinidis K.T."/>
            <person name="Angelidaki I."/>
        </authorList>
    </citation>
    <scope>NUCLEOTIDE SEQUENCE [LARGE SCALE GENOMIC DNA]</scope>
    <source>
        <strain evidence="1">AS04akNAM_66</strain>
    </source>
</reference>
<evidence type="ECO:0000313" key="2">
    <source>
        <dbReference type="Proteomes" id="UP000551563"/>
    </source>
</evidence>
<evidence type="ECO:0000313" key="1">
    <source>
        <dbReference type="EMBL" id="HHV69918.1"/>
    </source>
</evidence>
<protein>
    <submittedName>
        <fullName evidence="1">Head decoration protein</fullName>
    </submittedName>
</protein>
<dbReference type="Gene3D" id="2.40.300.10">
    <property type="entry name" value="Head decoration protein D"/>
    <property type="match status" value="1"/>
</dbReference>
<comment type="caution">
    <text evidence="1">The sequence shown here is derived from an EMBL/GenBank/DDBJ whole genome shotgun (WGS) entry which is preliminary data.</text>
</comment>
<dbReference type="InterPro" id="IPR004195">
    <property type="entry name" value="Head_decoration_D"/>
</dbReference>
<proteinExistence type="predicted"/>
<dbReference type="Proteomes" id="UP000551563">
    <property type="component" value="Unassembled WGS sequence"/>
</dbReference>
<sequence>MSTILHEDRRRTAHYIISEANGYRSRDVGLVASGSGKLIAGTVMARQSTTGKFVPYDPAGEDGSEAAAAVLYEGCDATSGDVRRTFTARDTEVQAEALIWPDTATDEQKNTALATLAGVGIVAR</sequence>
<gene>
    <name evidence="1" type="ORF">GXX48_20125</name>
</gene>